<comment type="caution">
    <text evidence="2">The sequence shown here is derived from an EMBL/GenBank/DDBJ whole genome shotgun (WGS) entry which is preliminary data.</text>
</comment>
<protein>
    <submittedName>
        <fullName evidence="2">Uncharacterized protein</fullName>
    </submittedName>
</protein>
<evidence type="ECO:0000313" key="3">
    <source>
        <dbReference type="Proteomes" id="UP000593567"/>
    </source>
</evidence>
<feature type="compositionally biased region" description="Polar residues" evidence="1">
    <location>
        <begin position="39"/>
        <end position="82"/>
    </location>
</feature>
<reference evidence="2" key="1">
    <citation type="submission" date="2020-06" db="EMBL/GenBank/DDBJ databases">
        <title>Draft genome of Bugula neritina, a colonial animal packing powerful symbionts and potential medicines.</title>
        <authorList>
            <person name="Rayko M."/>
        </authorList>
    </citation>
    <scope>NUCLEOTIDE SEQUENCE [LARGE SCALE GENOMIC DNA]</scope>
    <source>
        <strain evidence="2">Kwan_BN1</strain>
    </source>
</reference>
<feature type="region of interest" description="Disordered" evidence="1">
    <location>
        <begin position="156"/>
        <end position="178"/>
    </location>
</feature>
<proteinExistence type="predicted"/>
<organism evidence="2 3">
    <name type="scientific">Bugula neritina</name>
    <name type="common">Brown bryozoan</name>
    <name type="synonym">Sertularia neritina</name>
    <dbReference type="NCBI Taxonomy" id="10212"/>
    <lineage>
        <taxon>Eukaryota</taxon>
        <taxon>Metazoa</taxon>
        <taxon>Spiralia</taxon>
        <taxon>Lophotrochozoa</taxon>
        <taxon>Bryozoa</taxon>
        <taxon>Gymnolaemata</taxon>
        <taxon>Cheilostomatida</taxon>
        <taxon>Flustrina</taxon>
        <taxon>Buguloidea</taxon>
        <taxon>Bugulidae</taxon>
        <taxon>Bugula</taxon>
    </lineage>
</organism>
<dbReference type="AlphaFoldDB" id="A0A7J7K0V8"/>
<feature type="region of interest" description="Disordered" evidence="1">
    <location>
        <begin position="31"/>
        <end position="92"/>
    </location>
</feature>
<dbReference type="Proteomes" id="UP000593567">
    <property type="component" value="Unassembled WGS sequence"/>
</dbReference>
<evidence type="ECO:0000313" key="2">
    <source>
        <dbReference type="EMBL" id="KAF6032270.1"/>
    </source>
</evidence>
<keyword evidence="3" id="KW-1185">Reference proteome</keyword>
<name>A0A7J7K0V8_BUGNE</name>
<gene>
    <name evidence="2" type="ORF">EB796_009431</name>
</gene>
<dbReference type="EMBL" id="VXIV02001521">
    <property type="protein sequence ID" value="KAF6032270.1"/>
    <property type="molecule type" value="Genomic_DNA"/>
</dbReference>
<accession>A0A7J7K0V8</accession>
<feature type="compositionally biased region" description="Low complexity" evidence="1">
    <location>
        <begin position="156"/>
        <end position="165"/>
    </location>
</feature>
<evidence type="ECO:0000256" key="1">
    <source>
        <dbReference type="SAM" id="MobiDB-lite"/>
    </source>
</evidence>
<sequence length="178" mass="18595">MALLRCPELERCPVSRTAVTFLSAQRLAAAVPGHPRGTSLHSRSRFSQPPIQRPVQNRPSGTRSSNTPPANAGQQVNKGSQSSEEEKMKGRADVLNVTKNFLNPTTKPSVLTPSSASFTDTSLKVADAAGDTQLQVTTVPAAKTADIPSLAKAACDSSSSDATTLPSDTPPVAVGDMQ</sequence>